<organism evidence="3 4">
    <name type="scientific">Herbiconiux flava</name>
    <dbReference type="NCBI Taxonomy" id="881268"/>
    <lineage>
        <taxon>Bacteria</taxon>
        <taxon>Bacillati</taxon>
        <taxon>Actinomycetota</taxon>
        <taxon>Actinomycetes</taxon>
        <taxon>Micrococcales</taxon>
        <taxon>Microbacteriaceae</taxon>
        <taxon>Herbiconiux</taxon>
    </lineage>
</organism>
<keyword evidence="4" id="KW-1185">Reference proteome</keyword>
<feature type="transmembrane region" description="Helical" evidence="1">
    <location>
        <begin position="178"/>
        <end position="195"/>
    </location>
</feature>
<dbReference type="PANTHER" id="PTHR36435">
    <property type="entry name" value="SLR1288 PROTEIN"/>
    <property type="match status" value="1"/>
</dbReference>
<feature type="transmembrane region" description="Helical" evidence="1">
    <location>
        <begin position="12"/>
        <end position="36"/>
    </location>
</feature>
<comment type="caution">
    <text evidence="3">The sequence shown here is derived from an EMBL/GenBank/DDBJ whole genome shotgun (WGS) entry which is preliminary data.</text>
</comment>
<reference evidence="3 4" key="1">
    <citation type="submission" date="2020-07" db="EMBL/GenBank/DDBJ databases">
        <title>Sequencing the genomes of 1000 actinobacteria strains.</title>
        <authorList>
            <person name="Klenk H.-P."/>
        </authorList>
    </citation>
    <scope>NUCLEOTIDE SEQUENCE [LARGE SCALE GENOMIC DNA]</scope>
    <source>
        <strain evidence="3 4">DSM 26474</strain>
    </source>
</reference>
<feature type="transmembrane region" description="Helical" evidence="1">
    <location>
        <begin position="91"/>
        <end position="112"/>
    </location>
</feature>
<keyword evidence="1" id="KW-1133">Transmembrane helix</keyword>
<dbReference type="Pfam" id="PF02517">
    <property type="entry name" value="Rce1-like"/>
    <property type="match status" value="1"/>
</dbReference>
<dbReference type="InterPro" id="IPR052710">
    <property type="entry name" value="CAAX_protease"/>
</dbReference>
<sequence>MTPNDGARPREVRWGLVDVVAGIAAFAVLSAVARVLVRLPGVGGEPALVLGIEQVIGGWLPLVAVVLVATHRRGRRSLRLDFGLRLRPVDLVVGLGVGVGLRLAALGLAELVRQATGTRATAFSGGVGDPVLFVLFAVLAASVVSPVVEELYFRGLVLRSIERAVAPAGSTDARRRRAATIAVLGSALLFTAFHLDGVPETAAAASRLLTLFVVGIVLGLMAVATKRLGPSIVAHGAFNLTVAVLEIVTPPAVTG</sequence>
<dbReference type="GO" id="GO:0080120">
    <property type="term" value="P:CAAX-box protein maturation"/>
    <property type="evidence" value="ECO:0007669"/>
    <property type="project" value="UniProtKB-ARBA"/>
</dbReference>
<dbReference type="PANTHER" id="PTHR36435:SF1">
    <property type="entry name" value="CAAX AMINO TERMINAL PROTEASE FAMILY PROTEIN"/>
    <property type="match status" value="1"/>
</dbReference>
<feature type="transmembrane region" description="Helical" evidence="1">
    <location>
        <begin position="201"/>
        <end position="223"/>
    </location>
</feature>
<feature type="transmembrane region" description="Helical" evidence="1">
    <location>
        <begin position="48"/>
        <end position="70"/>
    </location>
</feature>
<dbReference type="InterPro" id="IPR003675">
    <property type="entry name" value="Rce1/LyrA-like_dom"/>
</dbReference>
<accession>A0A852SHB7</accession>
<keyword evidence="1" id="KW-0812">Transmembrane</keyword>
<name>A0A852SHB7_9MICO</name>
<gene>
    <name evidence="3" type="ORF">BJ984_000162</name>
</gene>
<feature type="transmembrane region" description="Helical" evidence="1">
    <location>
        <begin position="132"/>
        <end position="153"/>
    </location>
</feature>
<evidence type="ECO:0000313" key="4">
    <source>
        <dbReference type="Proteomes" id="UP000549913"/>
    </source>
</evidence>
<dbReference type="AlphaFoldDB" id="A0A852SHB7"/>
<dbReference type="RefSeq" id="WP_179546420.1">
    <property type="nucleotide sequence ID" value="NZ_BSEW01000001.1"/>
</dbReference>
<dbReference type="Proteomes" id="UP000549913">
    <property type="component" value="Unassembled WGS sequence"/>
</dbReference>
<evidence type="ECO:0000313" key="3">
    <source>
        <dbReference type="EMBL" id="NYD69004.1"/>
    </source>
</evidence>
<keyword evidence="1" id="KW-0472">Membrane</keyword>
<evidence type="ECO:0000256" key="1">
    <source>
        <dbReference type="SAM" id="Phobius"/>
    </source>
</evidence>
<dbReference type="EMBL" id="JACCBM010000001">
    <property type="protein sequence ID" value="NYD69004.1"/>
    <property type="molecule type" value="Genomic_DNA"/>
</dbReference>
<dbReference type="GO" id="GO:0004175">
    <property type="term" value="F:endopeptidase activity"/>
    <property type="evidence" value="ECO:0007669"/>
    <property type="project" value="UniProtKB-ARBA"/>
</dbReference>
<evidence type="ECO:0000259" key="2">
    <source>
        <dbReference type="Pfam" id="PF02517"/>
    </source>
</evidence>
<protein>
    <recommendedName>
        <fullName evidence="2">CAAX prenyl protease 2/Lysostaphin resistance protein A-like domain-containing protein</fullName>
    </recommendedName>
</protein>
<proteinExistence type="predicted"/>
<feature type="domain" description="CAAX prenyl protease 2/Lysostaphin resistance protein A-like" evidence="2">
    <location>
        <begin position="134"/>
        <end position="240"/>
    </location>
</feature>